<accession>A0ABX0DQP9</accession>
<feature type="transmembrane region" description="Helical" evidence="2">
    <location>
        <begin position="233"/>
        <end position="254"/>
    </location>
</feature>
<evidence type="ECO:0000313" key="4">
    <source>
        <dbReference type="Proteomes" id="UP001518140"/>
    </source>
</evidence>
<keyword evidence="2" id="KW-1133">Transmembrane helix</keyword>
<dbReference type="RefSeq" id="WP_165338741.1">
    <property type="nucleotide sequence ID" value="NZ_JAAKZX010000016.1"/>
</dbReference>
<dbReference type="Proteomes" id="UP001518140">
    <property type="component" value="Unassembled WGS sequence"/>
</dbReference>
<feature type="region of interest" description="Disordered" evidence="1">
    <location>
        <begin position="1"/>
        <end position="24"/>
    </location>
</feature>
<reference evidence="3 4" key="1">
    <citation type="submission" date="2020-02" db="EMBL/GenBank/DDBJ databases">
        <title>Whole-genome analyses of novel actinobacteria.</title>
        <authorList>
            <person name="Sahin N."/>
            <person name="Tokatli A."/>
        </authorList>
    </citation>
    <scope>NUCLEOTIDE SEQUENCE [LARGE SCALE GENOMIC DNA]</scope>
    <source>
        <strain evidence="3 4">YC419</strain>
    </source>
</reference>
<sequence>MPEKQTPRTKKKARWLGSRGDKKVQRAADLAAERAVESVTERTAEQASSKAPWLELPLAWISYLRTEIDRQECRDEEGEDCERRKLIAGVRKHLRIAEASCIEKQRWFNRFKRANKLERIWANVRAAEVNLLALSSDDELRARGSYVKAMVQNYLQEGSPQRDQAENVLNELRCTPHCKDSCASGQSVGECKTSHHGKGVISPQDRFIVVQALGISYWALDIRTRRVRIFTNILWVATGFTMVFAVLIAVWGAIDPQTLSMCFDHPQKGDLIVDDPPNRMPERVVVCPTGAENVLNSEAADGKRFLDDYADPLDVLSVELAGLIGAALTTIAALRRIHDSHTSPYALPLAAATLKFPLGALSAFVGVVFISGAFLPGLSALDTPIQILAWAVLFGAAQHLITHLIDEKAQTTLASIGKPPNPPGVTPADGH</sequence>
<keyword evidence="4" id="KW-1185">Reference proteome</keyword>
<organism evidence="3 4">
    <name type="scientific">Streptomyces ureilyticus</name>
    <dbReference type="NCBI Taxonomy" id="1775131"/>
    <lineage>
        <taxon>Bacteria</taxon>
        <taxon>Bacillati</taxon>
        <taxon>Actinomycetota</taxon>
        <taxon>Actinomycetes</taxon>
        <taxon>Kitasatosporales</taxon>
        <taxon>Streptomycetaceae</taxon>
        <taxon>Streptomyces</taxon>
    </lineage>
</organism>
<keyword evidence="2" id="KW-0812">Transmembrane</keyword>
<name>A0ABX0DQP9_9ACTN</name>
<feature type="transmembrane region" description="Helical" evidence="2">
    <location>
        <begin position="387"/>
        <end position="405"/>
    </location>
</feature>
<protein>
    <submittedName>
        <fullName evidence="3">Uncharacterized protein</fullName>
    </submittedName>
</protein>
<gene>
    <name evidence="3" type="ORF">G6048_08010</name>
</gene>
<feature type="transmembrane region" description="Helical" evidence="2">
    <location>
        <begin position="346"/>
        <end position="375"/>
    </location>
</feature>
<evidence type="ECO:0000256" key="2">
    <source>
        <dbReference type="SAM" id="Phobius"/>
    </source>
</evidence>
<proteinExistence type="predicted"/>
<keyword evidence="2" id="KW-0472">Membrane</keyword>
<evidence type="ECO:0000313" key="3">
    <source>
        <dbReference type="EMBL" id="NGO42109.1"/>
    </source>
</evidence>
<feature type="transmembrane region" description="Helical" evidence="2">
    <location>
        <begin position="315"/>
        <end position="334"/>
    </location>
</feature>
<evidence type="ECO:0000256" key="1">
    <source>
        <dbReference type="SAM" id="MobiDB-lite"/>
    </source>
</evidence>
<comment type="caution">
    <text evidence="3">The sequence shown here is derived from an EMBL/GenBank/DDBJ whole genome shotgun (WGS) entry which is preliminary data.</text>
</comment>
<dbReference type="EMBL" id="JAAKZX010000016">
    <property type="protein sequence ID" value="NGO42109.1"/>
    <property type="molecule type" value="Genomic_DNA"/>
</dbReference>